<comment type="caution">
    <text evidence="2">The sequence shown here is derived from an EMBL/GenBank/DDBJ whole genome shotgun (WGS) entry which is preliminary data.</text>
</comment>
<keyword evidence="1" id="KW-0472">Membrane</keyword>
<dbReference type="STRING" id="90241.B0682_02670"/>
<organism evidence="2 3">
    <name type="scientific">Lwoffella lincolnii</name>
    <dbReference type="NCBI Taxonomy" id="90241"/>
    <lineage>
        <taxon>Bacteria</taxon>
        <taxon>Pseudomonadati</taxon>
        <taxon>Pseudomonadota</taxon>
        <taxon>Gammaproteobacteria</taxon>
        <taxon>Moraxellales</taxon>
        <taxon>Moraxellaceae</taxon>
        <taxon>Lwoffella</taxon>
    </lineage>
</organism>
<gene>
    <name evidence="2" type="ORF">B0682_02670</name>
</gene>
<feature type="transmembrane region" description="Helical" evidence="1">
    <location>
        <begin position="12"/>
        <end position="37"/>
    </location>
</feature>
<dbReference type="RefSeq" id="WP_078306559.1">
    <property type="nucleotide sequence ID" value="NZ_CP147511.1"/>
</dbReference>
<feature type="transmembrane region" description="Helical" evidence="1">
    <location>
        <begin position="58"/>
        <end position="84"/>
    </location>
</feature>
<reference evidence="2 3" key="1">
    <citation type="submission" date="2017-02" db="EMBL/GenBank/DDBJ databases">
        <title>Draft genome sequence of Moraxella lincolnii CCUG 9405T type strain.</title>
        <authorList>
            <person name="Salva-Serra F."/>
            <person name="Engstrom-Jakobsson H."/>
            <person name="Thorell K."/>
            <person name="Jaen-Luchoro D."/>
            <person name="Gonzales-Siles L."/>
            <person name="Karlsson R."/>
            <person name="Yazdan S."/>
            <person name="Boulund F."/>
            <person name="Johnning A."/>
            <person name="Engstrand L."/>
            <person name="Kristiansson E."/>
            <person name="Moore E."/>
        </authorList>
    </citation>
    <scope>NUCLEOTIDE SEQUENCE [LARGE SCALE GENOMIC DNA]</scope>
    <source>
        <strain evidence="2 3">CCUG 9405</strain>
    </source>
</reference>
<dbReference type="Pfam" id="PF10734">
    <property type="entry name" value="DUF2523"/>
    <property type="match status" value="1"/>
</dbReference>
<evidence type="ECO:0000256" key="1">
    <source>
        <dbReference type="SAM" id="Phobius"/>
    </source>
</evidence>
<keyword evidence="1" id="KW-0812">Transmembrane</keyword>
<protein>
    <recommendedName>
        <fullName evidence="4">DUF2523 domain-containing protein</fullName>
    </recommendedName>
</protein>
<dbReference type="Proteomes" id="UP000191094">
    <property type="component" value="Unassembled WGS sequence"/>
</dbReference>
<accession>A0A1T0CHI7</accession>
<keyword evidence="3" id="KW-1185">Reference proteome</keyword>
<keyword evidence="1" id="KW-1133">Transmembrane helix</keyword>
<dbReference type="InterPro" id="IPR019670">
    <property type="entry name" value="DUF2523"/>
</dbReference>
<evidence type="ECO:0008006" key="4">
    <source>
        <dbReference type="Google" id="ProtNLM"/>
    </source>
</evidence>
<evidence type="ECO:0000313" key="3">
    <source>
        <dbReference type="Proteomes" id="UP000191094"/>
    </source>
</evidence>
<evidence type="ECO:0000313" key="2">
    <source>
        <dbReference type="EMBL" id="OOS21601.1"/>
    </source>
</evidence>
<sequence>MQYLLALLPTLLKWFTGFAIAKFFVSLAVGIFTYSIIQYFFDQYINSAMQQIGYMGDVAALIGISQLDTALSIVMGALSIRAFILSTKMALGKG</sequence>
<proteinExistence type="predicted"/>
<dbReference type="AlphaFoldDB" id="A0A1T0CHI7"/>
<dbReference type="EMBL" id="MUYT01000004">
    <property type="protein sequence ID" value="OOS21601.1"/>
    <property type="molecule type" value="Genomic_DNA"/>
</dbReference>
<name>A0A1T0CHI7_9GAMM</name>
<dbReference type="OrthoDB" id="6717809at2"/>